<dbReference type="PANTHER" id="PTHR44688:SF16">
    <property type="entry name" value="DNA-BINDING TRANSCRIPTIONAL ACTIVATOR DEVR_DOSR"/>
    <property type="match status" value="1"/>
</dbReference>
<reference evidence="5" key="1">
    <citation type="journal article" date="2014" name="Front. Microbiol.">
        <title>High frequency of phylogenetically diverse reductive dehalogenase-homologous genes in deep subseafloor sedimentary metagenomes.</title>
        <authorList>
            <person name="Kawai M."/>
            <person name="Futagami T."/>
            <person name="Toyoda A."/>
            <person name="Takaki Y."/>
            <person name="Nishi S."/>
            <person name="Hori S."/>
            <person name="Arai W."/>
            <person name="Tsubouchi T."/>
            <person name="Morono Y."/>
            <person name="Uchiyama I."/>
            <person name="Ito T."/>
            <person name="Fujiyama A."/>
            <person name="Inagaki F."/>
            <person name="Takami H."/>
        </authorList>
    </citation>
    <scope>NUCLEOTIDE SEQUENCE</scope>
    <source>
        <strain evidence="5">Expedition CK06-06</strain>
    </source>
</reference>
<evidence type="ECO:0000256" key="3">
    <source>
        <dbReference type="ARBA" id="ARBA00023163"/>
    </source>
</evidence>
<evidence type="ECO:0000313" key="5">
    <source>
        <dbReference type="EMBL" id="GAI87453.1"/>
    </source>
</evidence>
<dbReference type="SMART" id="SM00421">
    <property type="entry name" value="HTH_LUXR"/>
    <property type="match status" value="1"/>
</dbReference>
<dbReference type="AlphaFoldDB" id="X1S3K9"/>
<dbReference type="PRINTS" id="PR00038">
    <property type="entry name" value="HTHLUXR"/>
</dbReference>
<dbReference type="PROSITE" id="PS00622">
    <property type="entry name" value="HTH_LUXR_1"/>
    <property type="match status" value="1"/>
</dbReference>
<dbReference type="InterPro" id="IPR000792">
    <property type="entry name" value="Tscrpt_reg_LuxR_C"/>
</dbReference>
<dbReference type="InterPro" id="IPR016032">
    <property type="entry name" value="Sig_transdc_resp-reg_C-effctor"/>
</dbReference>
<dbReference type="InterPro" id="IPR036388">
    <property type="entry name" value="WH-like_DNA-bd_sf"/>
</dbReference>
<evidence type="ECO:0000259" key="4">
    <source>
        <dbReference type="PROSITE" id="PS50043"/>
    </source>
</evidence>
<keyword evidence="3" id="KW-0804">Transcription</keyword>
<feature type="domain" description="HTH luxR-type" evidence="4">
    <location>
        <begin position="14"/>
        <end position="79"/>
    </location>
</feature>
<dbReference type="CDD" id="cd06170">
    <property type="entry name" value="LuxR_C_like"/>
    <property type="match status" value="1"/>
</dbReference>
<dbReference type="Pfam" id="PF00196">
    <property type="entry name" value="GerE"/>
    <property type="match status" value="1"/>
</dbReference>
<protein>
    <recommendedName>
        <fullName evidence="4">HTH luxR-type domain-containing protein</fullName>
    </recommendedName>
</protein>
<sequence>QKLIKHMARTQAVAVDHGEHLTHREIDVLKLTARGLSNEKIADQLGIGTRTVRQHLMNIYAKMGVSSRMEAVAKALREGWIGLDTEERNRETPKRRL</sequence>
<dbReference type="PROSITE" id="PS50043">
    <property type="entry name" value="HTH_LUXR_2"/>
    <property type="match status" value="1"/>
</dbReference>
<proteinExistence type="predicted"/>
<dbReference type="PANTHER" id="PTHR44688">
    <property type="entry name" value="DNA-BINDING TRANSCRIPTIONAL ACTIVATOR DEVR_DOSR"/>
    <property type="match status" value="1"/>
</dbReference>
<dbReference type="GO" id="GO:0003677">
    <property type="term" value="F:DNA binding"/>
    <property type="evidence" value="ECO:0007669"/>
    <property type="project" value="UniProtKB-KW"/>
</dbReference>
<comment type="caution">
    <text evidence="5">The sequence shown here is derived from an EMBL/GenBank/DDBJ whole genome shotgun (WGS) entry which is preliminary data.</text>
</comment>
<name>X1S3K9_9ZZZZ</name>
<organism evidence="5">
    <name type="scientific">marine sediment metagenome</name>
    <dbReference type="NCBI Taxonomy" id="412755"/>
    <lineage>
        <taxon>unclassified sequences</taxon>
        <taxon>metagenomes</taxon>
        <taxon>ecological metagenomes</taxon>
    </lineage>
</organism>
<dbReference type="Gene3D" id="1.10.10.10">
    <property type="entry name" value="Winged helix-like DNA-binding domain superfamily/Winged helix DNA-binding domain"/>
    <property type="match status" value="1"/>
</dbReference>
<keyword evidence="1" id="KW-0805">Transcription regulation</keyword>
<dbReference type="EMBL" id="BARW01007440">
    <property type="protein sequence ID" value="GAI87453.1"/>
    <property type="molecule type" value="Genomic_DNA"/>
</dbReference>
<evidence type="ECO:0000256" key="2">
    <source>
        <dbReference type="ARBA" id="ARBA00023125"/>
    </source>
</evidence>
<keyword evidence="2" id="KW-0238">DNA-binding</keyword>
<dbReference type="GO" id="GO:0006355">
    <property type="term" value="P:regulation of DNA-templated transcription"/>
    <property type="evidence" value="ECO:0007669"/>
    <property type="project" value="InterPro"/>
</dbReference>
<gene>
    <name evidence="5" type="ORF">S12H4_15483</name>
</gene>
<evidence type="ECO:0000256" key="1">
    <source>
        <dbReference type="ARBA" id="ARBA00023015"/>
    </source>
</evidence>
<accession>X1S3K9</accession>
<feature type="non-terminal residue" evidence="5">
    <location>
        <position position="1"/>
    </location>
</feature>
<dbReference type="SUPFAM" id="SSF46894">
    <property type="entry name" value="C-terminal effector domain of the bipartite response regulators"/>
    <property type="match status" value="1"/>
</dbReference>